<feature type="compositionally biased region" description="Acidic residues" evidence="1">
    <location>
        <begin position="273"/>
        <end position="286"/>
    </location>
</feature>
<evidence type="ECO:0000313" key="4">
    <source>
        <dbReference type="Proteomes" id="UP000225706"/>
    </source>
</evidence>
<comment type="caution">
    <text evidence="3">The sequence shown here is derived from an EMBL/GenBank/DDBJ whole genome shotgun (WGS) entry which is preliminary data.</text>
</comment>
<name>A0A2B4RRV5_STYPI</name>
<evidence type="ECO:0000313" key="3">
    <source>
        <dbReference type="EMBL" id="PFX20331.1"/>
    </source>
</evidence>
<dbReference type="Proteomes" id="UP000225706">
    <property type="component" value="Unassembled WGS sequence"/>
</dbReference>
<reference evidence="4" key="1">
    <citation type="journal article" date="2017" name="bioRxiv">
        <title>Comparative analysis of the genomes of Stylophora pistillata and Acropora digitifera provides evidence for extensive differences between species of corals.</title>
        <authorList>
            <person name="Voolstra C.R."/>
            <person name="Li Y."/>
            <person name="Liew Y.J."/>
            <person name="Baumgarten S."/>
            <person name="Zoccola D."/>
            <person name="Flot J.-F."/>
            <person name="Tambutte S."/>
            <person name="Allemand D."/>
            <person name="Aranda M."/>
        </authorList>
    </citation>
    <scope>NUCLEOTIDE SEQUENCE [LARGE SCALE GENOMIC DNA]</scope>
</reference>
<dbReference type="AlphaFoldDB" id="A0A2B4RRV5"/>
<feature type="compositionally biased region" description="Low complexity" evidence="1">
    <location>
        <begin position="208"/>
        <end position="234"/>
    </location>
</feature>
<keyword evidence="4" id="KW-1185">Reference proteome</keyword>
<feature type="compositionally biased region" description="Basic and acidic residues" evidence="1">
    <location>
        <begin position="310"/>
        <end position="325"/>
    </location>
</feature>
<evidence type="ECO:0000256" key="1">
    <source>
        <dbReference type="SAM" id="MobiDB-lite"/>
    </source>
</evidence>
<dbReference type="Gene3D" id="1.10.10.60">
    <property type="entry name" value="Homeodomain-like"/>
    <property type="match status" value="1"/>
</dbReference>
<feature type="domain" description="Myb/SANT-like DNA-binding" evidence="2">
    <location>
        <begin position="96"/>
        <end position="191"/>
    </location>
</feature>
<dbReference type="EMBL" id="LSMT01000321">
    <property type="protein sequence ID" value="PFX20331.1"/>
    <property type="molecule type" value="Genomic_DNA"/>
</dbReference>
<feature type="region of interest" description="Disordered" evidence="1">
    <location>
        <begin position="207"/>
        <end position="325"/>
    </location>
</feature>
<proteinExistence type="predicted"/>
<sequence>MSDKFNSNFPSRRFTIPSAAFVDDRPPFQRTPYVFGQQENSVFPEFNVRGIAPQYPLNFPFHPSTAALPRNDLAVDPAYSAESAKKSTLTEQSRIRWSDGEVTLLIAIYGEEYPRRERGKSLETMWERIAARLVAESKEINDFISDKSAKNCRDKINNLNKKYKTVKDKSKLTGEGSEGIKSFPEFDALDEIWGTRDSVNPKYVVEAGTSHTPTTPVPSPSSSSGGSASNTTASRESEVDEESPLSQALVRSGARRGKGKELVVQPGKRARPEDDDDDALTDDDELEQAKRLFFKDKKKPGSKKKKTKQSKKDDERAKDQNKEEDMLKELIKAQTEAAKRAEEEKKELFQYLRESDNRTQELVLGAIRELGVILKK</sequence>
<dbReference type="PANTHER" id="PTHR31307">
    <property type="entry name" value="TRIHELIX TRANSCRIPTION FACTOR ASIL2"/>
    <property type="match status" value="1"/>
</dbReference>
<feature type="compositionally biased region" description="Basic residues" evidence="1">
    <location>
        <begin position="296"/>
        <end position="309"/>
    </location>
</feature>
<dbReference type="InterPro" id="IPR044822">
    <property type="entry name" value="Myb_DNA-bind_4"/>
</dbReference>
<gene>
    <name evidence="3" type="ORF">AWC38_SpisGene15226</name>
</gene>
<accession>A0A2B4RRV5</accession>
<dbReference type="Pfam" id="PF13837">
    <property type="entry name" value="Myb_DNA-bind_4"/>
    <property type="match status" value="1"/>
</dbReference>
<dbReference type="InterPro" id="IPR044823">
    <property type="entry name" value="ASIL1/2-like"/>
</dbReference>
<evidence type="ECO:0000259" key="2">
    <source>
        <dbReference type="Pfam" id="PF13837"/>
    </source>
</evidence>
<organism evidence="3 4">
    <name type="scientific">Stylophora pistillata</name>
    <name type="common">Smooth cauliflower coral</name>
    <dbReference type="NCBI Taxonomy" id="50429"/>
    <lineage>
        <taxon>Eukaryota</taxon>
        <taxon>Metazoa</taxon>
        <taxon>Cnidaria</taxon>
        <taxon>Anthozoa</taxon>
        <taxon>Hexacorallia</taxon>
        <taxon>Scleractinia</taxon>
        <taxon>Astrocoeniina</taxon>
        <taxon>Pocilloporidae</taxon>
        <taxon>Stylophora</taxon>
    </lineage>
</organism>
<protein>
    <recommendedName>
        <fullName evidence="2">Myb/SANT-like DNA-binding domain-containing protein</fullName>
    </recommendedName>
</protein>
<dbReference type="PANTHER" id="PTHR31307:SF4">
    <property type="entry name" value="TRIHELIX TRANSCRIPTION FACTOR ASIL2"/>
    <property type="match status" value="1"/>
</dbReference>